<reference evidence="1" key="1">
    <citation type="submission" date="2022-06" db="EMBL/GenBank/DDBJ databases">
        <title>The First Complete Genome of the Simian Malaria Parasite Plasmodium brasilianum.</title>
        <authorList>
            <person name="Bajic M."/>
            <person name="Ravishankar S."/>
        </authorList>
    </citation>
    <scope>NUCLEOTIDE SEQUENCE</scope>
    <source>
        <strain evidence="1">Bolivian I</strain>
    </source>
</reference>
<sequence length="202" mass="22510">MMVTAGSSLKKEVSHGSSTFELMTNRIMTNVEEGNKSQATGTCDTLEDNEKKDKIKGERESKKSGCTVSNMDKTSGLKENITHNKNSCTSQMSDAPKVILHHKDSVNEILKSGKGDGNESYKKEVDIYEGSKKDGDYKQKVDPQNCSENKKRELAGFMKKLSDYKESKGNKTNSKEADNKGGRIDYNEGDKKVDNRETTYNN</sequence>
<keyword evidence="2" id="KW-1185">Reference proteome</keyword>
<name>A0ACB9YC77_PLABR</name>
<protein>
    <submittedName>
        <fullName evidence="1">Uncharacterized protein</fullName>
    </submittedName>
</protein>
<evidence type="ECO:0000313" key="1">
    <source>
        <dbReference type="EMBL" id="KAI4839818.1"/>
    </source>
</evidence>
<dbReference type="EMBL" id="CM043774">
    <property type="protein sequence ID" value="KAI4839818.1"/>
    <property type="molecule type" value="Genomic_DNA"/>
</dbReference>
<gene>
    <name evidence="1" type="ORF">MKS88_001721</name>
</gene>
<evidence type="ECO:0000313" key="2">
    <source>
        <dbReference type="Proteomes" id="UP001056978"/>
    </source>
</evidence>
<organism evidence="1 2">
    <name type="scientific">Plasmodium brasilianum</name>
    <dbReference type="NCBI Taxonomy" id="5824"/>
    <lineage>
        <taxon>Eukaryota</taxon>
        <taxon>Sar</taxon>
        <taxon>Alveolata</taxon>
        <taxon>Apicomplexa</taxon>
        <taxon>Aconoidasida</taxon>
        <taxon>Haemosporida</taxon>
        <taxon>Plasmodiidae</taxon>
        <taxon>Plasmodium</taxon>
        <taxon>Plasmodium (Plasmodium)</taxon>
    </lineage>
</organism>
<proteinExistence type="predicted"/>
<dbReference type="Proteomes" id="UP001056978">
    <property type="component" value="Chromosome 6"/>
</dbReference>
<comment type="caution">
    <text evidence="1">The sequence shown here is derived from an EMBL/GenBank/DDBJ whole genome shotgun (WGS) entry which is preliminary data.</text>
</comment>
<accession>A0ACB9YC77</accession>